<dbReference type="NCBIfam" id="TIGR00544">
    <property type="entry name" value="lgt"/>
    <property type="match status" value="1"/>
</dbReference>
<dbReference type="PROSITE" id="PS01311">
    <property type="entry name" value="LGT"/>
    <property type="match status" value="1"/>
</dbReference>
<accession>A0A4R0XLR5</accession>
<feature type="transmembrane region" description="Helical" evidence="7">
    <location>
        <begin position="209"/>
        <end position="230"/>
    </location>
</feature>
<evidence type="ECO:0000256" key="4">
    <source>
        <dbReference type="ARBA" id="ARBA00022692"/>
    </source>
</evidence>
<feature type="transmembrane region" description="Helical" evidence="7">
    <location>
        <begin position="345"/>
        <end position="366"/>
    </location>
</feature>
<dbReference type="Proteomes" id="UP000294192">
    <property type="component" value="Unassembled WGS sequence"/>
</dbReference>
<keyword evidence="5 7" id="KW-1133">Transmembrane helix</keyword>
<feature type="transmembrane region" description="Helical" evidence="7">
    <location>
        <begin position="251"/>
        <end position="270"/>
    </location>
</feature>
<feature type="transmembrane region" description="Helical" evidence="7">
    <location>
        <begin position="93"/>
        <end position="113"/>
    </location>
</feature>
<dbReference type="EC" id="2.5.1.145" evidence="7"/>
<dbReference type="Pfam" id="PF01790">
    <property type="entry name" value="LGT"/>
    <property type="match status" value="1"/>
</dbReference>
<comment type="pathway">
    <text evidence="7">Protein modification; lipoprotein biosynthesis (diacylglyceryl transfer).</text>
</comment>
<keyword evidence="3 7" id="KW-0808">Transferase</keyword>
<dbReference type="UniPathway" id="UPA00664"/>
<keyword evidence="8" id="KW-0449">Lipoprotein</keyword>
<feature type="binding site" evidence="7">
    <location>
        <position position="140"/>
    </location>
    <ligand>
        <name>a 1,2-diacyl-sn-glycero-3-phospho-(1'-sn-glycerol)</name>
        <dbReference type="ChEBI" id="CHEBI:64716"/>
    </ligand>
</feature>
<feature type="transmembrane region" description="Helical" evidence="7">
    <location>
        <begin position="22"/>
        <end position="42"/>
    </location>
</feature>
<evidence type="ECO:0000313" key="8">
    <source>
        <dbReference type="EMBL" id="TCG11623.1"/>
    </source>
</evidence>
<evidence type="ECO:0000313" key="9">
    <source>
        <dbReference type="Proteomes" id="UP000294192"/>
    </source>
</evidence>
<feature type="transmembrane region" description="Helical" evidence="7">
    <location>
        <begin position="54"/>
        <end position="73"/>
    </location>
</feature>
<dbReference type="GO" id="GO:0008961">
    <property type="term" value="F:phosphatidylglycerol-prolipoprotein diacylglyceryl transferase activity"/>
    <property type="evidence" value="ECO:0007669"/>
    <property type="project" value="UniProtKB-UniRule"/>
</dbReference>
<dbReference type="RefSeq" id="WP_131598656.1">
    <property type="nucleotide sequence ID" value="NZ_CBDBYK010000002.1"/>
</dbReference>
<evidence type="ECO:0000256" key="6">
    <source>
        <dbReference type="ARBA" id="ARBA00023136"/>
    </source>
</evidence>
<keyword evidence="6 7" id="KW-0472">Membrane</keyword>
<proteinExistence type="inferred from homology"/>
<protein>
    <recommendedName>
        <fullName evidence="7">Phosphatidylglycerol--prolipoprotein diacylglyceryl transferase</fullName>
        <ecNumber evidence="7">2.5.1.145</ecNumber>
    </recommendedName>
</protein>
<evidence type="ECO:0000256" key="1">
    <source>
        <dbReference type="ARBA" id="ARBA00007150"/>
    </source>
</evidence>
<gene>
    <name evidence="7 8" type="primary">lgt</name>
    <name evidence="8" type="ORF">C4B24_01490</name>
</gene>
<feature type="transmembrane region" description="Helical" evidence="7">
    <location>
        <begin position="185"/>
        <end position="203"/>
    </location>
</feature>
<reference evidence="8 9" key="1">
    <citation type="submission" date="2018-02" db="EMBL/GenBank/DDBJ databases">
        <title>Mycoplasma marinum and Mycoplasma todarodis sp. nov., moderately halophilic and psychrotolerant mycoplasmas isolated from cephalopods.</title>
        <authorList>
            <person name="Viver T."/>
        </authorList>
    </citation>
    <scope>NUCLEOTIDE SEQUENCE [LARGE SCALE GENOMIC DNA]</scope>
    <source>
        <strain evidence="8 9">PE</strain>
    </source>
</reference>
<keyword evidence="4 7" id="KW-0812">Transmembrane</keyword>
<dbReference type="PANTHER" id="PTHR30589">
    <property type="entry name" value="PROLIPOPROTEIN DIACYLGLYCERYL TRANSFERASE"/>
    <property type="match status" value="1"/>
</dbReference>
<comment type="catalytic activity">
    <reaction evidence="7">
        <text>L-cysteinyl-[prolipoprotein] + a 1,2-diacyl-sn-glycero-3-phospho-(1'-sn-glycerol) = an S-1,2-diacyl-sn-glyceryl-L-cysteinyl-[prolipoprotein] + sn-glycerol 1-phosphate + H(+)</text>
        <dbReference type="Rhea" id="RHEA:56712"/>
        <dbReference type="Rhea" id="RHEA-COMP:14679"/>
        <dbReference type="Rhea" id="RHEA-COMP:14680"/>
        <dbReference type="ChEBI" id="CHEBI:15378"/>
        <dbReference type="ChEBI" id="CHEBI:29950"/>
        <dbReference type="ChEBI" id="CHEBI:57685"/>
        <dbReference type="ChEBI" id="CHEBI:64716"/>
        <dbReference type="ChEBI" id="CHEBI:140658"/>
        <dbReference type="EC" id="2.5.1.145"/>
    </reaction>
</comment>
<evidence type="ECO:0000256" key="5">
    <source>
        <dbReference type="ARBA" id="ARBA00022989"/>
    </source>
</evidence>
<dbReference type="GO" id="GO:0005886">
    <property type="term" value="C:plasma membrane"/>
    <property type="evidence" value="ECO:0007669"/>
    <property type="project" value="UniProtKB-SubCell"/>
</dbReference>
<dbReference type="OrthoDB" id="871140at2"/>
<name>A0A4R0XLR5_9MOLU</name>
<organism evidence="8 9">
    <name type="scientific">Mycoplasma marinum</name>
    <dbReference type="NCBI Taxonomy" id="1937190"/>
    <lineage>
        <taxon>Bacteria</taxon>
        <taxon>Bacillati</taxon>
        <taxon>Mycoplasmatota</taxon>
        <taxon>Mollicutes</taxon>
        <taxon>Mycoplasmataceae</taxon>
        <taxon>Mycoplasma</taxon>
    </lineage>
</organism>
<evidence type="ECO:0000256" key="3">
    <source>
        <dbReference type="ARBA" id="ARBA00022679"/>
    </source>
</evidence>
<evidence type="ECO:0000256" key="2">
    <source>
        <dbReference type="ARBA" id="ARBA00022475"/>
    </source>
</evidence>
<dbReference type="HAMAP" id="MF_01147">
    <property type="entry name" value="Lgt"/>
    <property type="match status" value="1"/>
</dbReference>
<comment type="similarity">
    <text evidence="1 7">Belongs to the Lgt family.</text>
</comment>
<sequence length="429" mass="49977">MQAFSAHTPATAFSIGKFDVKVYALTMMFGMLFSILGILYYWRRQKYSFESLQVLILIVIPSSLIGARLWYVLGNVDNPNINIAQDWYKAWEGGMAIQGGVMGAILGGFGYVLSKRRTLDMRTVLTYVVPAVLIGQAIGRWGNFANHEVYGKIDDSGKWSAWLGDFIHKNMYIVDDKGAHFRVPLFFYEFMTSIAGFIILHFIMNTFNWTKPGVTAGGYFAWYGIVRIVMEPLRDPSDYMYWFDKKVEASVFTSAIFIVFGVGLILYSIFDRFVHAFFINWGENISKQGGFVDYSSEPKRKKEQRKINFKKGIVAFWKSSPFKNYKETLSKTKQKFTKIEIEQQYFFIIWPLKIAVISTAIFKSVFTNAKYKNVKQQMIEKFATYKTTAWRFKTHIWVREWELKKFEEGYVEQEEVNERKKNGKTRKNK</sequence>
<dbReference type="PANTHER" id="PTHR30589:SF0">
    <property type="entry name" value="PHOSPHATIDYLGLYCEROL--PROLIPOPROTEIN DIACYLGLYCERYL TRANSFERASE"/>
    <property type="match status" value="1"/>
</dbReference>
<dbReference type="AlphaFoldDB" id="A0A4R0XLR5"/>
<comment type="function">
    <text evidence="7">Catalyzes the transfer of the diacylglyceryl group from phosphatidylglycerol to the sulfhydryl group of the N-terminal cysteine of a prolipoprotein, the first step in the formation of mature lipoproteins.</text>
</comment>
<keyword evidence="2 7" id="KW-1003">Cell membrane</keyword>
<dbReference type="EMBL" id="PSZO01000004">
    <property type="protein sequence ID" value="TCG11623.1"/>
    <property type="molecule type" value="Genomic_DNA"/>
</dbReference>
<dbReference type="GO" id="GO:0042158">
    <property type="term" value="P:lipoprotein biosynthetic process"/>
    <property type="evidence" value="ECO:0007669"/>
    <property type="project" value="UniProtKB-UniRule"/>
</dbReference>
<keyword evidence="9" id="KW-1185">Reference proteome</keyword>
<comment type="subcellular location">
    <subcellularLocation>
        <location evidence="7">Cell membrane</location>
        <topology evidence="7">Multi-pass membrane protein</topology>
    </subcellularLocation>
</comment>
<evidence type="ECO:0000256" key="7">
    <source>
        <dbReference type="HAMAP-Rule" id="MF_01147"/>
    </source>
</evidence>
<dbReference type="InterPro" id="IPR001640">
    <property type="entry name" value="Lgt"/>
</dbReference>
<comment type="caution">
    <text evidence="8">The sequence shown here is derived from an EMBL/GenBank/DDBJ whole genome shotgun (WGS) entry which is preliminary data.</text>
</comment>